<dbReference type="Proteomes" id="UP000306954">
    <property type="component" value="Unassembled WGS sequence"/>
</dbReference>
<dbReference type="PROSITE" id="PS50294">
    <property type="entry name" value="WD_REPEATS_REGION"/>
    <property type="match status" value="3"/>
</dbReference>
<dbReference type="PROSITE" id="PS00678">
    <property type="entry name" value="WD_REPEATS_1"/>
    <property type="match status" value="1"/>
</dbReference>
<dbReference type="SMART" id="SM00564">
    <property type="entry name" value="PQQ"/>
    <property type="match status" value="2"/>
</dbReference>
<dbReference type="CDD" id="cd00200">
    <property type="entry name" value="WD40"/>
    <property type="match status" value="1"/>
</dbReference>
<accession>A0A4T0K1Y5</accession>
<keyword evidence="4" id="KW-0677">Repeat</keyword>
<dbReference type="InterPro" id="IPR001680">
    <property type="entry name" value="WD40_rpt"/>
</dbReference>
<protein>
    <recommendedName>
        <fullName evidence="9">WD repeat domain-containing protein 83</fullName>
    </recommendedName>
</protein>
<dbReference type="PANTHER" id="PTHR22842">
    <property type="entry name" value="WD40 REPEAT PROTEIN"/>
    <property type="match status" value="1"/>
</dbReference>
<dbReference type="PANTHER" id="PTHR22842:SF3">
    <property type="entry name" value="WD REPEAT DOMAIN-CONTAINING PROTEIN 83"/>
    <property type="match status" value="1"/>
</dbReference>
<organism evidence="7 8">
    <name type="scientific">Wallemia ichthyophaga</name>
    <dbReference type="NCBI Taxonomy" id="245174"/>
    <lineage>
        <taxon>Eukaryota</taxon>
        <taxon>Fungi</taxon>
        <taxon>Dikarya</taxon>
        <taxon>Basidiomycota</taxon>
        <taxon>Wallemiomycotina</taxon>
        <taxon>Wallemiomycetes</taxon>
        <taxon>Wallemiales</taxon>
        <taxon>Wallemiaceae</taxon>
        <taxon>Wallemia</taxon>
    </lineage>
</organism>
<evidence type="ECO:0000256" key="4">
    <source>
        <dbReference type="ARBA" id="ARBA00022737"/>
    </source>
</evidence>
<evidence type="ECO:0000256" key="5">
    <source>
        <dbReference type="ARBA" id="ARBA00038145"/>
    </source>
</evidence>
<dbReference type="SMART" id="SM00320">
    <property type="entry name" value="WD40"/>
    <property type="match status" value="7"/>
</dbReference>
<dbReference type="GO" id="GO:0005737">
    <property type="term" value="C:cytoplasm"/>
    <property type="evidence" value="ECO:0007669"/>
    <property type="project" value="UniProtKB-SubCell"/>
</dbReference>
<dbReference type="SUPFAM" id="SSF50978">
    <property type="entry name" value="WD40 repeat-like"/>
    <property type="match status" value="1"/>
</dbReference>
<proteinExistence type="inferred from homology"/>
<dbReference type="GO" id="GO:0071013">
    <property type="term" value="C:catalytic step 2 spliceosome"/>
    <property type="evidence" value="ECO:0007669"/>
    <property type="project" value="TreeGrafter"/>
</dbReference>
<keyword evidence="2" id="KW-0963">Cytoplasm</keyword>
<comment type="similarity">
    <text evidence="5">Belongs to the WD repeat MORG1 family.</text>
</comment>
<feature type="repeat" description="WD" evidence="6">
    <location>
        <begin position="89"/>
        <end position="130"/>
    </location>
</feature>
<reference evidence="7 8" key="1">
    <citation type="submission" date="2019-03" db="EMBL/GenBank/DDBJ databases">
        <title>Sequencing 23 genomes of Wallemia ichthyophaga.</title>
        <authorList>
            <person name="Gostincar C."/>
        </authorList>
    </citation>
    <scope>NUCLEOTIDE SEQUENCE [LARGE SCALE GENOMIC DNA]</scope>
    <source>
        <strain evidence="7 8">EXF-8621</strain>
    </source>
</reference>
<dbReference type="PRINTS" id="PR00320">
    <property type="entry name" value="GPROTEINBRPT"/>
</dbReference>
<evidence type="ECO:0008006" key="9">
    <source>
        <dbReference type="Google" id="ProtNLM"/>
    </source>
</evidence>
<dbReference type="PROSITE" id="PS50082">
    <property type="entry name" value="WD_REPEATS_2"/>
    <property type="match status" value="3"/>
</dbReference>
<gene>
    <name evidence="7" type="ORF">E3P90_01796</name>
</gene>
<sequence>MTQLLGHSGPVNVVKFNNNAGRYCLSGGRDRSIRLWNPHTASQVKAYNGHGYEVLGLSITPDNTHFASCGGDKSVFVWDVQAGATVRRCVGHDSKVNTVAFNGDASVLLSGSFDSTVRIWDMRARQRLPLQILDDASDSVVDVCVSGSIVYSASVDGFVRTYDLRAGQLRQDYLDHAVTSVKPTSDNSAILVSTLDNKVRLLDTATGELLATFSGHAAEKFKAVSTFGLGDSSVISTSEDGRLLVWDMLESRIVSQHKSHEKAVLYVDHHPTREEMVSSGSDGVINFYSR</sequence>
<evidence type="ECO:0000256" key="6">
    <source>
        <dbReference type="PROSITE-ProRule" id="PRU00221"/>
    </source>
</evidence>
<dbReference type="InterPro" id="IPR019775">
    <property type="entry name" value="WD40_repeat_CS"/>
</dbReference>
<dbReference type="EMBL" id="SPOF01000016">
    <property type="protein sequence ID" value="TIB13015.1"/>
    <property type="molecule type" value="Genomic_DNA"/>
</dbReference>
<comment type="caution">
    <text evidence="7">The sequence shown here is derived from an EMBL/GenBank/DDBJ whole genome shotgun (WGS) entry which is preliminary data.</text>
</comment>
<dbReference type="AlphaFoldDB" id="A0A4T0K1Y5"/>
<dbReference type="Pfam" id="PF00400">
    <property type="entry name" value="WD40"/>
    <property type="match status" value="5"/>
</dbReference>
<evidence type="ECO:0000256" key="2">
    <source>
        <dbReference type="ARBA" id="ARBA00022490"/>
    </source>
</evidence>
<feature type="repeat" description="WD" evidence="6">
    <location>
        <begin position="47"/>
        <end position="88"/>
    </location>
</feature>
<dbReference type="GO" id="GO:0000398">
    <property type="term" value="P:mRNA splicing, via spliceosome"/>
    <property type="evidence" value="ECO:0007669"/>
    <property type="project" value="TreeGrafter"/>
</dbReference>
<dbReference type="Gene3D" id="2.130.10.10">
    <property type="entry name" value="YVTN repeat-like/Quinoprotein amine dehydrogenase"/>
    <property type="match status" value="1"/>
</dbReference>
<feature type="repeat" description="WD" evidence="6">
    <location>
        <begin position="4"/>
        <end position="46"/>
    </location>
</feature>
<dbReference type="InterPro" id="IPR018391">
    <property type="entry name" value="PQQ_b-propeller_rpt"/>
</dbReference>
<name>A0A4T0K1Y5_WALIC</name>
<dbReference type="InterPro" id="IPR036322">
    <property type="entry name" value="WD40_repeat_dom_sf"/>
</dbReference>
<evidence type="ECO:0000313" key="7">
    <source>
        <dbReference type="EMBL" id="TIB13015.1"/>
    </source>
</evidence>
<dbReference type="OMA" id="MCWDIRT"/>
<evidence type="ECO:0000313" key="8">
    <source>
        <dbReference type="Proteomes" id="UP000306954"/>
    </source>
</evidence>
<keyword evidence="3 6" id="KW-0853">WD repeat</keyword>
<comment type="subcellular location">
    <subcellularLocation>
        <location evidence="1">Cytoplasm</location>
    </subcellularLocation>
</comment>
<dbReference type="InterPro" id="IPR020472">
    <property type="entry name" value="WD40_PAC1"/>
</dbReference>
<dbReference type="InterPro" id="IPR015943">
    <property type="entry name" value="WD40/YVTN_repeat-like_dom_sf"/>
</dbReference>
<evidence type="ECO:0000256" key="1">
    <source>
        <dbReference type="ARBA" id="ARBA00004496"/>
    </source>
</evidence>
<dbReference type="InterPro" id="IPR051980">
    <property type="entry name" value="WD_repeat_MORG1"/>
</dbReference>
<evidence type="ECO:0000256" key="3">
    <source>
        <dbReference type="ARBA" id="ARBA00022574"/>
    </source>
</evidence>